<dbReference type="EMBL" id="JASCZI010272415">
    <property type="protein sequence ID" value="MED6222120.1"/>
    <property type="molecule type" value="Genomic_DNA"/>
</dbReference>
<feature type="region of interest" description="Disordered" evidence="1">
    <location>
        <begin position="187"/>
        <end position="262"/>
    </location>
</feature>
<sequence>MNLPNGYGPLAVCLTWRGIKSLIPAKKPFPTAFHESSSIVVPAHFILTCSSLPSPSRLGKPTPRHNLDLSHKMFNVVRILSRKAPRWLPTKTHHLRHTTMAPRVEEHHRLVCTSLTRMRTPPSRRRMKGHLGTPEGGNRTPRSLGGRVEKLEANVEEMKNDLAIQMGFTREILVLLKHGQTPNFVSPVVGSNSAHGASNPRGATKETRSSPVTRSSKRANRTETFEGSDDPDYLPIETPPPSHEDKTFLSKRSNTKRTKTTS</sequence>
<organism evidence="2 3">
    <name type="scientific">Stylosanthes scabra</name>
    <dbReference type="NCBI Taxonomy" id="79078"/>
    <lineage>
        <taxon>Eukaryota</taxon>
        <taxon>Viridiplantae</taxon>
        <taxon>Streptophyta</taxon>
        <taxon>Embryophyta</taxon>
        <taxon>Tracheophyta</taxon>
        <taxon>Spermatophyta</taxon>
        <taxon>Magnoliopsida</taxon>
        <taxon>eudicotyledons</taxon>
        <taxon>Gunneridae</taxon>
        <taxon>Pentapetalae</taxon>
        <taxon>rosids</taxon>
        <taxon>fabids</taxon>
        <taxon>Fabales</taxon>
        <taxon>Fabaceae</taxon>
        <taxon>Papilionoideae</taxon>
        <taxon>50 kb inversion clade</taxon>
        <taxon>dalbergioids sensu lato</taxon>
        <taxon>Dalbergieae</taxon>
        <taxon>Pterocarpus clade</taxon>
        <taxon>Stylosanthes</taxon>
    </lineage>
</organism>
<dbReference type="Proteomes" id="UP001341840">
    <property type="component" value="Unassembled WGS sequence"/>
</dbReference>
<protein>
    <submittedName>
        <fullName evidence="2">Uncharacterized protein</fullName>
    </submittedName>
</protein>
<feature type="compositionally biased region" description="Basic residues" evidence="1">
    <location>
        <begin position="253"/>
        <end position="262"/>
    </location>
</feature>
<feature type="compositionally biased region" description="Polar residues" evidence="1">
    <location>
        <begin position="187"/>
        <end position="196"/>
    </location>
</feature>
<keyword evidence="3" id="KW-1185">Reference proteome</keyword>
<comment type="caution">
    <text evidence="2">The sequence shown here is derived from an EMBL/GenBank/DDBJ whole genome shotgun (WGS) entry which is preliminary data.</text>
</comment>
<accession>A0ABU6ZJK6</accession>
<gene>
    <name evidence="2" type="ORF">PIB30_061345</name>
</gene>
<reference evidence="2 3" key="1">
    <citation type="journal article" date="2023" name="Plants (Basel)">
        <title>Bridging the Gap: Combining Genomics and Transcriptomics Approaches to Understand Stylosanthes scabra, an Orphan Legume from the Brazilian Caatinga.</title>
        <authorList>
            <person name="Ferreira-Neto J.R.C."/>
            <person name="da Silva M.D."/>
            <person name="Binneck E."/>
            <person name="de Melo N.F."/>
            <person name="da Silva R.H."/>
            <person name="de Melo A.L.T.M."/>
            <person name="Pandolfi V."/>
            <person name="Bustamante F.O."/>
            <person name="Brasileiro-Vidal A.C."/>
            <person name="Benko-Iseppon A.M."/>
        </authorList>
    </citation>
    <scope>NUCLEOTIDE SEQUENCE [LARGE SCALE GENOMIC DNA]</scope>
    <source>
        <tissue evidence="2">Leaves</tissue>
    </source>
</reference>
<evidence type="ECO:0000313" key="3">
    <source>
        <dbReference type="Proteomes" id="UP001341840"/>
    </source>
</evidence>
<feature type="region of interest" description="Disordered" evidence="1">
    <location>
        <begin position="120"/>
        <end position="147"/>
    </location>
</feature>
<evidence type="ECO:0000313" key="2">
    <source>
        <dbReference type="EMBL" id="MED6222120.1"/>
    </source>
</evidence>
<proteinExistence type="predicted"/>
<evidence type="ECO:0000256" key="1">
    <source>
        <dbReference type="SAM" id="MobiDB-lite"/>
    </source>
</evidence>
<name>A0ABU6ZJK6_9FABA</name>